<dbReference type="OrthoDB" id="147449at2157"/>
<reference evidence="2" key="1">
    <citation type="submission" date="2010-07" db="EMBL/GenBank/DDBJ databases">
        <title>The complete genome of Methanosalsum zhilinae DSM 4017.</title>
        <authorList>
            <consortium name="US DOE Joint Genome Institute (JGI-PGF)"/>
            <person name="Lucas S."/>
            <person name="Copeland A."/>
            <person name="Lapidus A."/>
            <person name="Glavina del Rio T."/>
            <person name="Dalin E."/>
            <person name="Tice H."/>
            <person name="Bruce D."/>
            <person name="Goodwin L."/>
            <person name="Pitluck S."/>
            <person name="Kyrpides N."/>
            <person name="Mavromatis K."/>
            <person name="Ovchinnikova G."/>
            <person name="Daligault H."/>
            <person name="Detter J.C."/>
            <person name="Han C."/>
            <person name="Tapia R."/>
            <person name="Larimer F."/>
            <person name="Land M."/>
            <person name="Hauser L."/>
            <person name="Markowitz V."/>
            <person name="Cheng J.-F."/>
            <person name="Hugenholtz P."/>
            <person name="Woyke T."/>
            <person name="Wu D."/>
            <person name="Spring S."/>
            <person name="Schueler E."/>
            <person name="Brambilla E."/>
            <person name="Klenk H.-P."/>
            <person name="Eisen J.A."/>
        </authorList>
    </citation>
    <scope>NUCLEOTIDE SEQUENCE</scope>
    <source>
        <strain evidence="2">DSM 4017</strain>
    </source>
</reference>
<name>F7XLQ4_METZD</name>
<dbReference type="STRING" id="679901.Mzhil_0982"/>
<feature type="transmembrane region" description="Helical" evidence="1">
    <location>
        <begin position="343"/>
        <end position="361"/>
    </location>
</feature>
<keyword evidence="1" id="KW-0472">Membrane</keyword>
<keyword evidence="1" id="KW-1133">Transmembrane helix</keyword>
<dbReference type="EMBL" id="CP002101">
    <property type="protein sequence ID" value="AEH60840.1"/>
    <property type="molecule type" value="Genomic_DNA"/>
</dbReference>
<dbReference type="HOGENOM" id="CLU_747250_0_0_2"/>
<proteinExistence type="predicted"/>
<organism evidence="2 3">
    <name type="scientific">Methanosalsum zhilinae (strain DSM 4017 / NBRC 107636 / OCM 62 / WeN5)</name>
    <name type="common">Methanohalophilus zhilinae</name>
    <dbReference type="NCBI Taxonomy" id="679901"/>
    <lineage>
        <taxon>Archaea</taxon>
        <taxon>Methanobacteriati</taxon>
        <taxon>Methanobacteriota</taxon>
        <taxon>Stenosarchaea group</taxon>
        <taxon>Methanomicrobia</taxon>
        <taxon>Methanosarcinales</taxon>
        <taxon>Methanosarcinaceae</taxon>
        <taxon>Methanosalsum</taxon>
    </lineage>
</organism>
<gene>
    <name evidence="2" type="ordered locus">Mzhil_0982</name>
</gene>
<dbReference type="RefSeq" id="WP_013898279.1">
    <property type="nucleotide sequence ID" value="NC_015676.1"/>
</dbReference>
<keyword evidence="1" id="KW-0812">Transmembrane</keyword>
<dbReference type="AlphaFoldDB" id="F7XLQ4"/>
<evidence type="ECO:0000313" key="2">
    <source>
        <dbReference type="EMBL" id="AEH60840.1"/>
    </source>
</evidence>
<protein>
    <submittedName>
        <fullName evidence="2">Uncharacterized protein</fullName>
    </submittedName>
</protein>
<sequence precursor="true">MRAILIIILFLITILVCPVSGEEEYIDSNIVITDLYSDIDSGDITVFSQNDYQELRVEIKISKDDRILQTKSIDIEQIRAGYDIMKAFSWDVESTEDGLYTVTASIYDNDRKLTSTTYNFVHGRPAISSIKIDSVFSDSTGMSIMITPHPGVPAIIDLTFMLVDGNDVIYTKSNENIPVHTATTTVTEGWDRILEANKDYEARVKIIIHSPVQRTVSYVKPFQATEKVAITDVFKDRRGSSITLEGESQVPFEGYVRFTVLEPWYDPERTVQAIDQKSPLLLSGDDETIEAIWDEPLEPGKYRLIIEAVGNAEKVIDTKETIIEVEERRVQPTPEEDENDRSIPGFAGIYALIALISAILIRSKKN</sequence>
<evidence type="ECO:0000313" key="3">
    <source>
        <dbReference type="Proteomes" id="UP000006622"/>
    </source>
</evidence>
<dbReference type="GeneID" id="10822604"/>
<keyword evidence="3" id="KW-1185">Reference proteome</keyword>
<accession>F7XLQ4</accession>
<dbReference type="Proteomes" id="UP000006622">
    <property type="component" value="Chromosome"/>
</dbReference>
<dbReference type="KEGG" id="mzh:Mzhil_0982"/>
<evidence type="ECO:0000256" key="1">
    <source>
        <dbReference type="SAM" id="Phobius"/>
    </source>
</evidence>